<dbReference type="Proteomes" id="UP000234512">
    <property type="component" value="Unassembled WGS sequence"/>
</dbReference>
<feature type="non-terminal residue" evidence="1">
    <location>
        <position position="1"/>
    </location>
</feature>
<evidence type="ECO:0000313" key="2">
    <source>
        <dbReference type="Proteomes" id="UP000234512"/>
    </source>
</evidence>
<reference evidence="1 2" key="1">
    <citation type="journal article" date="2018" name="Genome Announc.">
        <title>Draft Genome Sequence of Lactobacillus paracasei DUP 13076, Which Exhibits Potent Antipathogenic Effects against Salmonella enterica Serovars Enteritidis, Typhimurium, and Heidelberg.</title>
        <authorList>
            <person name="Muyyarikkandy M.S."/>
            <person name="Alqahtani F.H."/>
            <person name="Mandoiu I."/>
            <person name="Amalaradjou M.A."/>
        </authorList>
    </citation>
    <scope>NUCLEOTIDE SEQUENCE [LARGE SCALE GENOMIC DNA]</scope>
    <source>
        <strain evidence="1 2">DUP 13076</strain>
    </source>
</reference>
<name>A0AB36X6V0_LACPA</name>
<sequence>PSPTRADLGGLLADSRLSEEAWQFLTVSFAAKHKQLATRLDHDLLKTKLQAYFTALDTRHKTDCATHPEFLSLMYFHVFALIGRLQKHQSLSGLSLEPLARDYPIAFNSADQYATGPPLEYQ</sequence>
<evidence type="ECO:0000313" key="1">
    <source>
        <dbReference type="EMBL" id="PLC44799.1"/>
    </source>
</evidence>
<protein>
    <submittedName>
        <fullName evidence="1">Transcriptional antiterminator</fullName>
    </submittedName>
</protein>
<gene>
    <name evidence="1" type="ORF">C0Q90_16480</name>
</gene>
<comment type="caution">
    <text evidence="1">The sequence shown here is derived from an EMBL/GenBank/DDBJ whole genome shotgun (WGS) entry which is preliminary data.</text>
</comment>
<proteinExistence type="predicted"/>
<dbReference type="AlphaFoldDB" id="A0AB36X6V0"/>
<organism evidence="1 2">
    <name type="scientific">Lacticaseibacillus paracasei</name>
    <name type="common">Lactobacillus paracasei</name>
    <dbReference type="NCBI Taxonomy" id="1597"/>
    <lineage>
        <taxon>Bacteria</taxon>
        <taxon>Bacillati</taxon>
        <taxon>Bacillota</taxon>
        <taxon>Bacilli</taxon>
        <taxon>Lactobacillales</taxon>
        <taxon>Lactobacillaceae</taxon>
        <taxon>Lacticaseibacillus</taxon>
    </lineage>
</organism>
<feature type="non-terminal residue" evidence="1">
    <location>
        <position position="122"/>
    </location>
</feature>
<accession>A0AB36X6V0</accession>
<dbReference type="EMBL" id="PKQJ01000133">
    <property type="protein sequence ID" value="PLC44799.1"/>
    <property type="molecule type" value="Genomic_DNA"/>
</dbReference>